<organism evidence="1 2">
    <name type="scientific">Candidatus Lloydbacteria bacterium RIFCSPHIGHO2_01_FULL_49_22</name>
    <dbReference type="NCBI Taxonomy" id="1798658"/>
    <lineage>
        <taxon>Bacteria</taxon>
        <taxon>Candidatus Lloydiibacteriota</taxon>
    </lineage>
</organism>
<gene>
    <name evidence="1" type="ORF">A2845_06010</name>
</gene>
<proteinExistence type="predicted"/>
<name>A0A1G2CW10_9BACT</name>
<dbReference type="AlphaFoldDB" id="A0A1G2CW10"/>
<protein>
    <submittedName>
        <fullName evidence="1">Uncharacterized protein</fullName>
    </submittedName>
</protein>
<evidence type="ECO:0000313" key="2">
    <source>
        <dbReference type="Proteomes" id="UP000177122"/>
    </source>
</evidence>
<comment type="caution">
    <text evidence="1">The sequence shown here is derived from an EMBL/GenBank/DDBJ whole genome shotgun (WGS) entry which is preliminary data.</text>
</comment>
<sequence>MQLSEESVDEFKEIYKKKYGKELGDAEAHESARKLAGFFELLYKCAQEDSAKKRRLKKEPGGFPTDGNRNCLVCHAMITSENGWYDKYGQKCLNCQRALNTGAVPTYVFINHDSFFLPWQLKSKFDLPHATMRKLLRQGKLTARVITTENGGVHEYILLKKENPALVALEKWNPMRKSYDRHRDKVHRREMREELKKLKAGLYAEHAKWKKKIEKLRTR</sequence>
<evidence type="ECO:0000313" key="1">
    <source>
        <dbReference type="EMBL" id="OGZ05533.1"/>
    </source>
</evidence>
<reference evidence="1 2" key="1">
    <citation type="journal article" date="2016" name="Nat. Commun.">
        <title>Thousands of microbial genomes shed light on interconnected biogeochemical processes in an aquifer system.</title>
        <authorList>
            <person name="Anantharaman K."/>
            <person name="Brown C.T."/>
            <person name="Hug L.A."/>
            <person name="Sharon I."/>
            <person name="Castelle C.J."/>
            <person name="Probst A.J."/>
            <person name="Thomas B.C."/>
            <person name="Singh A."/>
            <person name="Wilkins M.J."/>
            <person name="Karaoz U."/>
            <person name="Brodie E.L."/>
            <person name="Williams K.H."/>
            <person name="Hubbard S.S."/>
            <person name="Banfield J.F."/>
        </authorList>
    </citation>
    <scope>NUCLEOTIDE SEQUENCE [LARGE SCALE GENOMIC DNA]</scope>
</reference>
<dbReference type="Proteomes" id="UP000177122">
    <property type="component" value="Unassembled WGS sequence"/>
</dbReference>
<accession>A0A1G2CW10</accession>
<dbReference type="EMBL" id="MHLI01000010">
    <property type="protein sequence ID" value="OGZ05533.1"/>
    <property type="molecule type" value="Genomic_DNA"/>
</dbReference>